<gene>
    <name evidence="7" type="ORF">JR347_15560</name>
</gene>
<dbReference type="EMBL" id="CP070608">
    <property type="protein sequence ID" value="QSE96994.1"/>
    <property type="molecule type" value="Genomic_DNA"/>
</dbReference>
<evidence type="ECO:0000259" key="3">
    <source>
        <dbReference type="Pfam" id="PF01055"/>
    </source>
</evidence>
<comment type="similarity">
    <text evidence="1 2">Belongs to the glycosyl hydrolase 31 family.</text>
</comment>
<organism evidence="7 8">
    <name type="scientific">Fulvivirga lutea</name>
    <dbReference type="NCBI Taxonomy" id="2810512"/>
    <lineage>
        <taxon>Bacteria</taxon>
        <taxon>Pseudomonadati</taxon>
        <taxon>Bacteroidota</taxon>
        <taxon>Cytophagia</taxon>
        <taxon>Cytophagales</taxon>
        <taxon>Fulvivirgaceae</taxon>
        <taxon>Fulvivirga</taxon>
    </lineage>
</organism>
<dbReference type="InterPro" id="IPR017853">
    <property type="entry name" value="GH"/>
</dbReference>
<evidence type="ECO:0000259" key="6">
    <source>
        <dbReference type="Pfam" id="PF21365"/>
    </source>
</evidence>
<keyword evidence="2" id="KW-0326">Glycosidase</keyword>
<feature type="domain" description="Glycoside hydrolase family 31 TIM barrel" evidence="3">
    <location>
        <begin position="247"/>
        <end position="569"/>
    </location>
</feature>
<dbReference type="CDD" id="cd14752">
    <property type="entry name" value="GH31_N"/>
    <property type="match status" value="1"/>
</dbReference>
<dbReference type="Gene3D" id="2.60.40.1180">
    <property type="entry name" value="Golgi alpha-mannosidase II"/>
    <property type="match status" value="2"/>
</dbReference>
<evidence type="ECO:0000313" key="7">
    <source>
        <dbReference type="EMBL" id="QSE96994.1"/>
    </source>
</evidence>
<evidence type="ECO:0000256" key="1">
    <source>
        <dbReference type="ARBA" id="ARBA00007806"/>
    </source>
</evidence>
<dbReference type="PROSITE" id="PS51257">
    <property type="entry name" value="PROKAR_LIPOPROTEIN"/>
    <property type="match status" value="1"/>
</dbReference>
<dbReference type="InterPro" id="IPR000322">
    <property type="entry name" value="Glyco_hydro_31_TIM"/>
</dbReference>
<dbReference type="InterPro" id="IPR051816">
    <property type="entry name" value="Glycosyl_Hydrolase_31"/>
</dbReference>
<accession>A0A974WFU3</accession>
<evidence type="ECO:0000259" key="5">
    <source>
        <dbReference type="Pfam" id="PF17137"/>
    </source>
</evidence>
<dbReference type="PANTHER" id="PTHR43863:SF2">
    <property type="entry name" value="MALTASE-GLUCOAMYLASE"/>
    <property type="match status" value="1"/>
</dbReference>
<dbReference type="InterPro" id="IPR048395">
    <property type="entry name" value="Glyco_hydro_31_C"/>
</dbReference>
<dbReference type="AlphaFoldDB" id="A0A974WFU3"/>
<dbReference type="SUPFAM" id="SSF74650">
    <property type="entry name" value="Galactose mutarotase-like"/>
    <property type="match status" value="1"/>
</dbReference>
<dbReference type="PANTHER" id="PTHR43863">
    <property type="entry name" value="HYDROLASE, PUTATIVE (AFU_ORTHOLOGUE AFUA_1G03140)-RELATED"/>
    <property type="match status" value="1"/>
</dbReference>
<dbReference type="Pfam" id="PF13802">
    <property type="entry name" value="Gal_mutarotas_2"/>
    <property type="match status" value="1"/>
</dbReference>
<dbReference type="Pfam" id="PF17137">
    <property type="entry name" value="DUF5110"/>
    <property type="match status" value="1"/>
</dbReference>
<evidence type="ECO:0000313" key="8">
    <source>
        <dbReference type="Proteomes" id="UP000662783"/>
    </source>
</evidence>
<dbReference type="GO" id="GO:0004553">
    <property type="term" value="F:hydrolase activity, hydrolyzing O-glycosyl compounds"/>
    <property type="evidence" value="ECO:0007669"/>
    <property type="project" value="InterPro"/>
</dbReference>
<dbReference type="Proteomes" id="UP000662783">
    <property type="component" value="Chromosome"/>
</dbReference>
<dbReference type="KEGG" id="fuv:JR347_15560"/>
<dbReference type="SUPFAM" id="SSF51011">
    <property type="entry name" value="Glycosyl hydrolase domain"/>
    <property type="match status" value="1"/>
</dbReference>
<dbReference type="InterPro" id="IPR025887">
    <property type="entry name" value="Glyco_hydro_31_N_dom"/>
</dbReference>
<dbReference type="InterPro" id="IPR011013">
    <property type="entry name" value="Gal_mutarotase_sf_dom"/>
</dbReference>
<keyword evidence="8" id="KW-1185">Reference proteome</keyword>
<dbReference type="Gene3D" id="2.60.40.1760">
    <property type="entry name" value="glycosyl hydrolase (family 31)"/>
    <property type="match status" value="1"/>
</dbReference>
<feature type="domain" description="Glycoside hydrolase family 31 N-terminal" evidence="4">
    <location>
        <begin position="46"/>
        <end position="204"/>
    </location>
</feature>
<dbReference type="InterPro" id="IPR033403">
    <property type="entry name" value="DUF5110"/>
</dbReference>
<dbReference type="SUPFAM" id="SSF51445">
    <property type="entry name" value="(Trans)glycosidases"/>
    <property type="match status" value="1"/>
</dbReference>
<proteinExistence type="inferred from homology"/>
<sequence length="789" mass="89837">MRKEIRLQHSIYIIFLLLSLTFSCSNYENEIAQGSSVEIPYKNGQLTISAITQDIINFRYSDSLTYSDRDYAPILTSSVNLQVEKQEENLILSTENVELFVQLKPFSISIRDTNSTEKVQLISPYGRNGDTTSIQFKLKENEAIYGTGARALPLNRRGYKLDMFNKAHYAYQMGSELLNYCIPHITSSEKYMLLFDNPAKGWMDIGKTVDDELNFSTLGGNMSYYFINGSSYNDMITKYTELTGRQQLPPVWTFGNLQSRFGYRNQKEASSMLNKSLEAGYPVDAMILDIYWFGPELQDGQMGKLDWDAEKWPDPKQMIAEFEENNVKIITVSEPFFTLKSGRFEELESKGLLAKDSTGNAMQIPYFYFGKTGLLDIFNDDAQQWIWNQYKRMDEYGIDGWWVDLGEPEVHPDDIIHVNGLGKEVHGAYGHEWAKMLYEGYARDYPNERLFHMGRAGFAGTQRYSLIPWSGDVSRTWSGLSAQIPIMTGIGMSGIGYMHADAGGFSFVEKADPELYTRWLQFAVFTPVLRPHADEVVPPEPVTWPQEVQENVKPAIELRYKMLPYNYTLAWKNMTSGIPMARPMFMEYESIPDTLISEYMWGENLLVSPVLQPGEVIHKTYLPEGDWYDLHLNSQRKGNQWVGKTLANDHIPVYVKGGSVIVTAPAMKNTAEFTSENLNFTYYYSENSSENVVYFDDGKTKGAYKKGEYHLIKTNVQPNQTGLSIALNVEGSGYVNSPENRNIKFSLIGVPVPDNIMIDGKEAVFSMSDNAILFNLSLNKNSTIVVNYK</sequence>
<dbReference type="Pfam" id="PF21365">
    <property type="entry name" value="Glyco_hydro_31_3rd"/>
    <property type="match status" value="1"/>
</dbReference>
<evidence type="ECO:0000259" key="4">
    <source>
        <dbReference type="Pfam" id="PF13802"/>
    </source>
</evidence>
<name>A0A974WFU3_9BACT</name>
<dbReference type="RefSeq" id="WP_205721507.1">
    <property type="nucleotide sequence ID" value="NZ_CP070608.1"/>
</dbReference>
<feature type="domain" description="DUF5110" evidence="5">
    <location>
        <begin position="678"/>
        <end position="749"/>
    </location>
</feature>
<evidence type="ECO:0000256" key="2">
    <source>
        <dbReference type="RuleBase" id="RU361185"/>
    </source>
</evidence>
<dbReference type="Pfam" id="PF01055">
    <property type="entry name" value="Glyco_hydro_31_2nd"/>
    <property type="match status" value="1"/>
</dbReference>
<dbReference type="GO" id="GO:0030246">
    <property type="term" value="F:carbohydrate binding"/>
    <property type="evidence" value="ECO:0007669"/>
    <property type="project" value="InterPro"/>
</dbReference>
<feature type="domain" description="Glycosyl hydrolase family 31 C-terminal" evidence="6">
    <location>
        <begin position="577"/>
        <end position="661"/>
    </location>
</feature>
<dbReference type="Gene3D" id="3.20.20.80">
    <property type="entry name" value="Glycosidases"/>
    <property type="match status" value="1"/>
</dbReference>
<protein>
    <submittedName>
        <fullName evidence="7">DUF4968 domain-containing protein</fullName>
    </submittedName>
</protein>
<reference evidence="7" key="1">
    <citation type="submission" date="2021-02" db="EMBL/GenBank/DDBJ databases">
        <title>Fulvivirga sp. S481 isolated from sea water.</title>
        <authorList>
            <person name="Bae S.S."/>
            <person name="Baek K."/>
        </authorList>
    </citation>
    <scope>NUCLEOTIDE SEQUENCE</scope>
    <source>
        <strain evidence="7">S481</strain>
    </source>
</reference>
<dbReference type="InterPro" id="IPR013780">
    <property type="entry name" value="Glyco_hydro_b"/>
</dbReference>
<dbReference type="GO" id="GO:0005975">
    <property type="term" value="P:carbohydrate metabolic process"/>
    <property type="evidence" value="ECO:0007669"/>
    <property type="project" value="InterPro"/>
</dbReference>
<keyword evidence="2" id="KW-0378">Hydrolase</keyword>